<comment type="caution">
    <text evidence="1">The sequence shown here is derived from an EMBL/GenBank/DDBJ whole genome shotgun (WGS) entry which is preliminary data.</text>
</comment>
<organism evidence="1 2">
    <name type="scientific">Erythrobacter longus</name>
    <dbReference type="NCBI Taxonomy" id="1044"/>
    <lineage>
        <taxon>Bacteria</taxon>
        <taxon>Pseudomonadati</taxon>
        <taxon>Pseudomonadota</taxon>
        <taxon>Alphaproteobacteria</taxon>
        <taxon>Sphingomonadales</taxon>
        <taxon>Erythrobacteraceae</taxon>
        <taxon>Erythrobacter/Porphyrobacter group</taxon>
        <taxon>Erythrobacter</taxon>
    </lineage>
</organism>
<protein>
    <recommendedName>
        <fullName evidence="3">DUF3800 domain-containing protein</fullName>
    </recommendedName>
</protein>
<dbReference type="InterPro" id="IPR024524">
    <property type="entry name" value="DUF3800"/>
</dbReference>
<reference evidence="1 2" key="1">
    <citation type="submission" date="2014-04" db="EMBL/GenBank/DDBJ databases">
        <title>A comprehensive comparison of genomes of Erythrobacter spp. strains.</title>
        <authorList>
            <person name="Zheng Q."/>
        </authorList>
    </citation>
    <scope>NUCLEOTIDE SEQUENCE [LARGE SCALE GENOMIC DNA]</scope>
    <source>
        <strain evidence="1 2">DSM 6997</strain>
    </source>
</reference>
<name>A0A074LXA3_ERYLO</name>
<dbReference type="RefSeq" id="WP_034962500.1">
    <property type="nucleotide sequence ID" value="NZ_JMIW01000012.1"/>
</dbReference>
<dbReference type="Pfam" id="PF12686">
    <property type="entry name" value="DUF3800"/>
    <property type="match status" value="1"/>
</dbReference>
<evidence type="ECO:0008006" key="3">
    <source>
        <dbReference type="Google" id="ProtNLM"/>
    </source>
</evidence>
<keyword evidence="2" id="KW-1185">Reference proteome</keyword>
<proteinExistence type="predicted"/>
<gene>
    <name evidence="1" type="ORF">EH31_06585</name>
</gene>
<dbReference type="eggNOG" id="ENOG50348YY">
    <property type="taxonomic scope" value="Bacteria"/>
</dbReference>
<dbReference type="AlphaFoldDB" id="A0A074LXA3"/>
<evidence type="ECO:0000313" key="1">
    <source>
        <dbReference type="EMBL" id="KEO86746.1"/>
    </source>
</evidence>
<accession>A0A074LXA3</accession>
<dbReference type="EMBL" id="JMIW01000012">
    <property type="protein sequence ID" value="KEO86746.1"/>
    <property type="molecule type" value="Genomic_DNA"/>
</dbReference>
<evidence type="ECO:0000313" key="2">
    <source>
        <dbReference type="Proteomes" id="UP000027647"/>
    </source>
</evidence>
<dbReference type="Proteomes" id="UP000027647">
    <property type="component" value="Unassembled WGS sequence"/>
</dbReference>
<sequence>MVMVCYLDDSDAETSSVGTLAGYVATADNWEIVEAHLQSVCDAYDVTTLHAKEFHDTKGDFKGWSRIKKNSFVDELYAKANHMTWGVAFSMAKDWSDVKKQTTGNERMSLFGVVFAAILLKLHSGNPLSQLIQEHGLAFKVESGHRNNDEIEQYFHRMSKNEHYDGTLKSIEFVDKHSSRAIQLADFLAFHSRRRAALACATGKGNSLPTKGILKRIHTKVPHLEAITPRGMKLRTATLEEFETENPFRVPR</sequence>